<dbReference type="Proteomes" id="UP001367508">
    <property type="component" value="Unassembled WGS sequence"/>
</dbReference>
<evidence type="ECO:0000313" key="3">
    <source>
        <dbReference type="Proteomes" id="UP001367508"/>
    </source>
</evidence>
<dbReference type="InterPro" id="IPR036188">
    <property type="entry name" value="FAD/NAD-bd_sf"/>
</dbReference>
<dbReference type="EMBL" id="JAYMYQ010000004">
    <property type="protein sequence ID" value="KAK7337215.1"/>
    <property type="molecule type" value="Genomic_DNA"/>
</dbReference>
<keyword evidence="3" id="KW-1185">Reference proteome</keyword>
<sequence>MFVQVAKHIFFSECKYSVYIWIQANKGVKLIKGTVAVGFTANSGGEVKEITLKDVKVIEVDFVVVGAGGRSQATLFKWQVEAEKGRIMTDYLKTNMPHDAGEVATVP</sequence>
<accession>A0AAN9LJL8</accession>
<dbReference type="GO" id="GO:0016491">
    <property type="term" value="F:oxidoreductase activity"/>
    <property type="evidence" value="ECO:0007669"/>
    <property type="project" value="InterPro"/>
</dbReference>
<gene>
    <name evidence="2" type="ORF">VNO77_17778</name>
</gene>
<evidence type="ECO:0000259" key="1">
    <source>
        <dbReference type="Pfam" id="PF07992"/>
    </source>
</evidence>
<organism evidence="2 3">
    <name type="scientific">Canavalia gladiata</name>
    <name type="common">Sword bean</name>
    <name type="synonym">Dolichos gladiatus</name>
    <dbReference type="NCBI Taxonomy" id="3824"/>
    <lineage>
        <taxon>Eukaryota</taxon>
        <taxon>Viridiplantae</taxon>
        <taxon>Streptophyta</taxon>
        <taxon>Embryophyta</taxon>
        <taxon>Tracheophyta</taxon>
        <taxon>Spermatophyta</taxon>
        <taxon>Magnoliopsida</taxon>
        <taxon>eudicotyledons</taxon>
        <taxon>Gunneridae</taxon>
        <taxon>Pentapetalae</taxon>
        <taxon>rosids</taxon>
        <taxon>fabids</taxon>
        <taxon>Fabales</taxon>
        <taxon>Fabaceae</taxon>
        <taxon>Papilionoideae</taxon>
        <taxon>50 kb inversion clade</taxon>
        <taxon>NPAAA clade</taxon>
        <taxon>indigoferoid/millettioid clade</taxon>
        <taxon>Phaseoleae</taxon>
        <taxon>Canavalia</taxon>
    </lineage>
</organism>
<dbReference type="Pfam" id="PF07992">
    <property type="entry name" value="Pyr_redox_2"/>
    <property type="match status" value="1"/>
</dbReference>
<proteinExistence type="predicted"/>
<dbReference type="AlphaFoldDB" id="A0AAN9LJL8"/>
<comment type="caution">
    <text evidence="2">The sequence shown here is derived from an EMBL/GenBank/DDBJ whole genome shotgun (WGS) entry which is preliminary data.</text>
</comment>
<name>A0AAN9LJL8_CANGL</name>
<dbReference type="InterPro" id="IPR023753">
    <property type="entry name" value="FAD/NAD-binding_dom"/>
</dbReference>
<reference evidence="2 3" key="1">
    <citation type="submission" date="2024-01" db="EMBL/GenBank/DDBJ databases">
        <title>The genomes of 5 underutilized Papilionoideae crops provide insights into root nodulation and disease resistanc.</title>
        <authorList>
            <person name="Jiang F."/>
        </authorList>
    </citation>
    <scope>NUCLEOTIDE SEQUENCE [LARGE SCALE GENOMIC DNA]</scope>
    <source>
        <strain evidence="2">LVBAO_FW01</strain>
        <tissue evidence="2">Leaves</tissue>
    </source>
</reference>
<dbReference type="Gene3D" id="3.50.50.60">
    <property type="entry name" value="FAD/NAD(P)-binding domain"/>
    <property type="match status" value="2"/>
</dbReference>
<protein>
    <recommendedName>
        <fullName evidence="1">FAD/NAD(P)-binding domain-containing protein</fullName>
    </recommendedName>
</protein>
<evidence type="ECO:0000313" key="2">
    <source>
        <dbReference type="EMBL" id="KAK7337215.1"/>
    </source>
</evidence>
<feature type="domain" description="FAD/NAD(P)-binding" evidence="1">
    <location>
        <begin position="24"/>
        <end position="98"/>
    </location>
</feature>
<dbReference type="SUPFAM" id="SSF51905">
    <property type="entry name" value="FAD/NAD(P)-binding domain"/>
    <property type="match status" value="1"/>
</dbReference>